<gene>
    <name evidence="1" type="ORF">RchiOBHm_Chr4g0407421</name>
</gene>
<dbReference type="AlphaFoldDB" id="A0A2P6QUJ8"/>
<evidence type="ECO:0000313" key="1">
    <source>
        <dbReference type="EMBL" id="PRQ37865.1"/>
    </source>
</evidence>
<name>A0A2P6QUJ8_ROSCH</name>
<protein>
    <submittedName>
        <fullName evidence="1">Uncharacterized protein</fullName>
    </submittedName>
</protein>
<keyword evidence="2" id="KW-1185">Reference proteome</keyword>
<accession>A0A2P6QUJ8</accession>
<evidence type="ECO:0000313" key="2">
    <source>
        <dbReference type="Proteomes" id="UP000238479"/>
    </source>
</evidence>
<organism evidence="1 2">
    <name type="scientific">Rosa chinensis</name>
    <name type="common">China rose</name>
    <dbReference type="NCBI Taxonomy" id="74649"/>
    <lineage>
        <taxon>Eukaryota</taxon>
        <taxon>Viridiplantae</taxon>
        <taxon>Streptophyta</taxon>
        <taxon>Embryophyta</taxon>
        <taxon>Tracheophyta</taxon>
        <taxon>Spermatophyta</taxon>
        <taxon>Magnoliopsida</taxon>
        <taxon>eudicotyledons</taxon>
        <taxon>Gunneridae</taxon>
        <taxon>Pentapetalae</taxon>
        <taxon>rosids</taxon>
        <taxon>fabids</taxon>
        <taxon>Rosales</taxon>
        <taxon>Rosaceae</taxon>
        <taxon>Rosoideae</taxon>
        <taxon>Rosoideae incertae sedis</taxon>
        <taxon>Rosa</taxon>
    </lineage>
</organism>
<sequence>MSDLLISVKALEKLSERFGRTQLNFWSIKPKLRELQDEILTELVPVSQLRGLEAATSDVQFSTTSS</sequence>
<dbReference type="Gramene" id="PRQ37865">
    <property type="protein sequence ID" value="PRQ37865"/>
    <property type="gene ID" value="RchiOBHm_Chr4g0407421"/>
</dbReference>
<comment type="caution">
    <text evidence="1">The sequence shown here is derived from an EMBL/GenBank/DDBJ whole genome shotgun (WGS) entry which is preliminary data.</text>
</comment>
<dbReference type="Proteomes" id="UP000238479">
    <property type="component" value="Chromosome 4"/>
</dbReference>
<reference evidence="1 2" key="1">
    <citation type="journal article" date="2018" name="Nat. Genet.">
        <title>The Rosa genome provides new insights in the design of modern roses.</title>
        <authorList>
            <person name="Bendahmane M."/>
        </authorList>
    </citation>
    <scope>NUCLEOTIDE SEQUENCE [LARGE SCALE GENOMIC DNA]</scope>
    <source>
        <strain evidence="2">cv. Old Blush</strain>
    </source>
</reference>
<dbReference type="EMBL" id="PDCK01000042">
    <property type="protein sequence ID" value="PRQ37865.1"/>
    <property type="molecule type" value="Genomic_DNA"/>
</dbReference>
<proteinExistence type="predicted"/>